<feature type="transmembrane region" description="Helical" evidence="5">
    <location>
        <begin position="100"/>
        <end position="117"/>
    </location>
</feature>
<organism evidence="7 8">
    <name type="scientific">Halorubrum ejinorense</name>
    <dbReference type="NCBI Taxonomy" id="425309"/>
    <lineage>
        <taxon>Archaea</taxon>
        <taxon>Methanobacteriati</taxon>
        <taxon>Methanobacteriota</taxon>
        <taxon>Stenosarchaea group</taxon>
        <taxon>Halobacteria</taxon>
        <taxon>Halobacteriales</taxon>
        <taxon>Haloferacaceae</taxon>
        <taxon>Halorubrum</taxon>
    </lineage>
</organism>
<dbReference type="PANTHER" id="PTHR38480:SF1">
    <property type="entry name" value="SLR0254 PROTEIN"/>
    <property type="match status" value="1"/>
</dbReference>
<comment type="caution">
    <text evidence="7">The sequence shown here is derived from an EMBL/GenBank/DDBJ whole genome shotgun (WGS) entry which is preliminary data.</text>
</comment>
<accession>A0ABV4ILI5</accession>
<keyword evidence="4 5" id="KW-0472">Membrane</keyword>
<proteinExistence type="predicted"/>
<evidence type="ECO:0000313" key="7">
    <source>
        <dbReference type="EMBL" id="MEZ3166765.1"/>
    </source>
</evidence>
<evidence type="ECO:0000256" key="1">
    <source>
        <dbReference type="ARBA" id="ARBA00004141"/>
    </source>
</evidence>
<keyword evidence="2 5" id="KW-0812">Transmembrane</keyword>
<keyword evidence="3 5" id="KW-1133">Transmembrane helix</keyword>
<dbReference type="PANTHER" id="PTHR38480">
    <property type="entry name" value="SLR0254 PROTEIN"/>
    <property type="match status" value="1"/>
</dbReference>
<dbReference type="EMBL" id="JBEDNW010000002">
    <property type="protein sequence ID" value="MEZ3166765.1"/>
    <property type="molecule type" value="Genomic_DNA"/>
</dbReference>
<evidence type="ECO:0000256" key="3">
    <source>
        <dbReference type="ARBA" id="ARBA00022989"/>
    </source>
</evidence>
<dbReference type="Pfam" id="PF06271">
    <property type="entry name" value="RDD"/>
    <property type="match status" value="1"/>
</dbReference>
<feature type="transmembrane region" description="Helical" evidence="5">
    <location>
        <begin position="46"/>
        <end position="66"/>
    </location>
</feature>
<keyword evidence="8" id="KW-1185">Reference proteome</keyword>
<sequence>MGMTSFARSQLASVTARGGAWLVDIVASLVAATAVSGVVGVASDGLAGLAFLLVFVGWYVVSEAVWGRTPGKAFAGIRVVDEDGDEIGARAAVLRNVTKIIGGASLLLILAGVVSIADSRENQRLGDRFAGTLVVRV</sequence>
<feature type="domain" description="RDD" evidence="6">
    <location>
        <begin position="11"/>
        <end position="131"/>
    </location>
</feature>
<dbReference type="Proteomes" id="UP001567571">
    <property type="component" value="Unassembled WGS sequence"/>
</dbReference>
<comment type="subcellular location">
    <subcellularLocation>
        <location evidence="1">Membrane</location>
        <topology evidence="1">Multi-pass membrane protein</topology>
    </subcellularLocation>
</comment>
<evidence type="ECO:0000259" key="6">
    <source>
        <dbReference type="Pfam" id="PF06271"/>
    </source>
</evidence>
<reference evidence="7 8" key="1">
    <citation type="submission" date="2024-06" db="EMBL/GenBank/DDBJ databases">
        <title>Halorubrum miltondacostae sp. nov., a potential PHA producer isolated from an inland solar saltern in Rio Maior, Portugal.</title>
        <authorList>
            <person name="Albuquerque L."/>
            <person name="Viver T."/>
            <person name="Barroso C."/>
            <person name="Claudino R."/>
            <person name="Galvan M."/>
            <person name="Simoes G."/>
            <person name="Lobo Da Cunha A."/>
            <person name="Egas C."/>
        </authorList>
    </citation>
    <scope>NUCLEOTIDE SEQUENCE [LARGE SCALE GENOMIC DNA]</scope>
    <source>
        <strain evidence="7 8">DSM 18646</strain>
    </source>
</reference>
<evidence type="ECO:0000256" key="2">
    <source>
        <dbReference type="ARBA" id="ARBA00022692"/>
    </source>
</evidence>
<gene>
    <name evidence="7" type="ORF">ABNG02_05435</name>
</gene>
<evidence type="ECO:0000256" key="5">
    <source>
        <dbReference type="SAM" id="Phobius"/>
    </source>
</evidence>
<protein>
    <submittedName>
        <fullName evidence="7">RDD family protein</fullName>
    </submittedName>
</protein>
<name>A0ABV4ILI5_9EURY</name>
<evidence type="ECO:0000313" key="8">
    <source>
        <dbReference type="Proteomes" id="UP001567571"/>
    </source>
</evidence>
<feature type="transmembrane region" description="Helical" evidence="5">
    <location>
        <begin position="21"/>
        <end position="40"/>
    </location>
</feature>
<evidence type="ECO:0000256" key="4">
    <source>
        <dbReference type="ARBA" id="ARBA00023136"/>
    </source>
</evidence>
<dbReference type="InterPro" id="IPR010432">
    <property type="entry name" value="RDD"/>
</dbReference>